<evidence type="ECO:0000313" key="2">
    <source>
        <dbReference type="Proteomes" id="UP001528411"/>
    </source>
</evidence>
<dbReference type="EMBL" id="JAQOMS010000002">
    <property type="protein sequence ID" value="MDC2889015.1"/>
    <property type="molecule type" value="Genomic_DNA"/>
</dbReference>
<evidence type="ECO:0000313" key="1">
    <source>
        <dbReference type="EMBL" id="MDC2889015.1"/>
    </source>
</evidence>
<reference evidence="1 2" key="1">
    <citation type="submission" date="2023-01" db="EMBL/GenBank/DDBJ databases">
        <title>Psychrosphaera sp. nov., isolated from marine algae.</title>
        <authorList>
            <person name="Bayburt H."/>
            <person name="Choi B.J."/>
            <person name="Kim J.M."/>
            <person name="Choi D.G."/>
            <person name="Jeon C.O."/>
        </authorList>
    </citation>
    <scope>NUCLEOTIDE SEQUENCE [LARGE SCALE GENOMIC DNA]</scope>
    <source>
        <strain evidence="1 2">G1-22</strain>
    </source>
</reference>
<dbReference type="InterPro" id="IPR017850">
    <property type="entry name" value="Alkaline_phosphatase_core_sf"/>
</dbReference>
<dbReference type="RefSeq" id="WP_272180550.1">
    <property type="nucleotide sequence ID" value="NZ_JAQOMS010000002.1"/>
</dbReference>
<organism evidence="1 2">
    <name type="scientific">Psychrosphaera algicola</name>
    <dbReference type="NCBI Taxonomy" id="3023714"/>
    <lineage>
        <taxon>Bacteria</taxon>
        <taxon>Pseudomonadati</taxon>
        <taxon>Pseudomonadota</taxon>
        <taxon>Gammaproteobacteria</taxon>
        <taxon>Alteromonadales</taxon>
        <taxon>Pseudoalteromonadaceae</taxon>
        <taxon>Psychrosphaera</taxon>
    </lineage>
</organism>
<accession>A0ABT5FBU2</accession>
<dbReference type="Gene3D" id="3.30.1120.10">
    <property type="match status" value="1"/>
</dbReference>
<sequence>MLVVRKGEWKLFLDRTHDRTELYNIAYDRAERRNLASNYPSVVKELTREVMQWKDTLPRSPNPRAFSSIRKSN</sequence>
<gene>
    <name evidence="1" type="ORF">PN838_09820</name>
</gene>
<keyword evidence="2" id="KW-1185">Reference proteome</keyword>
<dbReference type="Proteomes" id="UP001528411">
    <property type="component" value="Unassembled WGS sequence"/>
</dbReference>
<evidence type="ECO:0008006" key="3">
    <source>
        <dbReference type="Google" id="ProtNLM"/>
    </source>
</evidence>
<protein>
    <recommendedName>
        <fullName evidence="3">Sulfatase</fullName>
    </recommendedName>
</protein>
<comment type="caution">
    <text evidence="1">The sequence shown here is derived from an EMBL/GenBank/DDBJ whole genome shotgun (WGS) entry which is preliminary data.</text>
</comment>
<name>A0ABT5FBU2_9GAMM</name>
<proteinExistence type="predicted"/>
<dbReference type="SUPFAM" id="SSF53649">
    <property type="entry name" value="Alkaline phosphatase-like"/>
    <property type="match status" value="1"/>
</dbReference>